<dbReference type="InterPro" id="IPR001525">
    <property type="entry name" value="C5_MeTfrase"/>
</dbReference>
<organism evidence="4">
    <name type="scientific">freshwater metagenome</name>
    <dbReference type="NCBI Taxonomy" id="449393"/>
    <lineage>
        <taxon>unclassified sequences</taxon>
        <taxon>metagenomes</taxon>
        <taxon>ecological metagenomes</taxon>
    </lineage>
</organism>
<keyword evidence="3" id="KW-0949">S-adenosyl-L-methionine</keyword>
<dbReference type="PRINTS" id="PR00105">
    <property type="entry name" value="C5METTRFRASE"/>
</dbReference>
<evidence type="ECO:0000256" key="2">
    <source>
        <dbReference type="ARBA" id="ARBA00022679"/>
    </source>
</evidence>
<dbReference type="InterPro" id="IPR018117">
    <property type="entry name" value="C5_DNA_meth_AS"/>
</dbReference>
<accession>A0A6J5ZDY3</accession>
<keyword evidence="1" id="KW-0489">Methyltransferase</keyword>
<proteinExistence type="predicted"/>
<gene>
    <name evidence="4" type="ORF">UFOPK3775_00891</name>
</gene>
<name>A0A6J5ZDY3_9ZZZZ</name>
<dbReference type="NCBIfam" id="TIGR00675">
    <property type="entry name" value="dcm"/>
    <property type="match status" value="1"/>
</dbReference>
<dbReference type="EMBL" id="CAESAK010000121">
    <property type="protein sequence ID" value="CAB4340741.1"/>
    <property type="molecule type" value="Genomic_DNA"/>
</dbReference>
<dbReference type="Gene3D" id="3.40.50.150">
    <property type="entry name" value="Vaccinia Virus protein VP39"/>
    <property type="match status" value="1"/>
</dbReference>
<dbReference type="Pfam" id="PF00145">
    <property type="entry name" value="DNA_methylase"/>
    <property type="match status" value="1"/>
</dbReference>
<dbReference type="InterPro" id="IPR050750">
    <property type="entry name" value="C5-MTase"/>
</dbReference>
<dbReference type="GO" id="GO:0032259">
    <property type="term" value="P:methylation"/>
    <property type="evidence" value="ECO:0007669"/>
    <property type="project" value="UniProtKB-KW"/>
</dbReference>
<dbReference type="InterPro" id="IPR029063">
    <property type="entry name" value="SAM-dependent_MTases_sf"/>
</dbReference>
<dbReference type="PROSITE" id="PS00094">
    <property type="entry name" value="C5_MTASE_1"/>
    <property type="match status" value="1"/>
</dbReference>
<dbReference type="PROSITE" id="PS51679">
    <property type="entry name" value="SAM_MT_C5"/>
    <property type="match status" value="1"/>
</dbReference>
<dbReference type="Gene3D" id="3.90.120.10">
    <property type="entry name" value="DNA Methylase, subunit A, domain 2"/>
    <property type="match status" value="1"/>
</dbReference>
<evidence type="ECO:0000256" key="1">
    <source>
        <dbReference type="ARBA" id="ARBA00022603"/>
    </source>
</evidence>
<evidence type="ECO:0000256" key="3">
    <source>
        <dbReference type="ARBA" id="ARBA00022691"/>
    </source>
</evidence>
<protein>
    <submittedName>
        <fullName evidence="4">Unannotated protein</fullName>
    </submittedName>
</protein>
<dbReference type="SUPFAM" id="SSF53335">
    <property type="entry name" value="S-adenosyl-L-methionine-dependent methyltransferases"/>
    <property type="match status" value="1"/>
</dbReference>
<dbReference type="AlphaFoldDB" id="A0A6J5ZDY3"/>
<dbReference type="GO" id="GO:0008168">
    <property type="term" value="F:methyltransferase activity"/>
    <property type="evidence" value="ECO:0007669"/>
    <property type="project" value="UniProtKB-KW"/>
</dbReference>
<dbReference type="PANTHER" id="PTHR46098">
    <property type="entry name" value="TRNA (CYTOSINE(38)-C(5))-METHYLTRANSFERASE"/>
    <property type="match status" value="1"/>
</dbReference>
<keyword evidence="2" id="KW-0808">Transferase</keyword>
<reference evidence="4" key="1">
    <citation type="submission" date="2020-05" db="EMBL/GenBank/DDBJ databases">
        <authorList>
            <person name="Chiriac C."/>
            <person name="Salcher M."/>
            <person name="Ghai R."/>
            <person name="Kavagutti S V."/>
        </authorList>
    </citation>
    <scope>NUCLEOTIDE SEQUENCE</scope>
</reference>
<sequence>MSVTFIDLFAGIGGFHAAGESLGWECVFANEIDPSAAAIYKLNWNLSALGNLHDHTRGNKKKPIPGHDVLFGGFPCQPFSKSGKQLGMDEDRGSLFHDIAFILEKHKPSMVVLENVRNIAGPRHAHEWKYIIEKLRDLGYRVSSKPFVVSPHKIPPSYGGTPQARERVFIVGTKLPSKRHHLAGDDTPLTFPTDFDGWDIGNWDLFNDLPLEPNSPQVKMKYRLSNDETSILEAWDSLVKEMLIHRDGLRLPGFPLWSDLWGKKPIYVKDSKAPDWKLDFESKNEQFYKEHKKVIDHWLSTHPEIREASPSKRKLEWQAQDMKSLWDGLIHFRPSGIRVKRPTYVPALVAITQTTIIGKYKRRITPTEAARLQGMTDSFTFGDQNDVLSYKQLGNGVAVGAVYQVVKAAVERDAEILKITNPGLLRSVRKARKSHIKERSQETITSKLEIS</sequence>
<dbReference type="PANTHER" id="PTHR46098:SF1">
    <property type="entry name" value="TRNA (CYTOSINE(38)-C(5))-METHYLTRANSFERASE"/>
    <property type="match status" value="1"/>
</dbReference>
<evidence type="ECO:0000313" key="4">
    <source>
        <dbReference type="EMBL" id="CAB4340741.1"/>
    </source>
</evidence>